<feature type="domain" description="Soluble ligand binding" evidence="4">
    <location>
        <begin position="138"/>
        <end position="188"/>
    </location>
</feature>
<sequence>MITHPRAPTGTTRSCSAFVIATALLLLALWTPVMAQAPASVVPPTPAEAGTGEAADPLLRLGPGDAVSIKVFGRPELDTTTYISDDGTAPVPLAGSVQIGGLSPAQASARVADALRQGQFLIDPQVTIFLVEFRSQQVSVLGQVQSPGRFPIESKVSVFDLIAQAGGTTEDGADVIYLLRPAADGSVQRHAVDLRALTEGGTLQAAPAVQGGDSIFVPRAGQFYIHGEVQTPNMYRLEHAMTVVQALSRGGGVTQRGSSNRMEIRRRDADGRYITFRPELTDLVQADDVILIKERIF</sequence>
<dbReference type="RefSeq" id="WP_310236278.1">
    <property type="nucleotide sequence ID" value="NZ_JAVDWO010000009.1"/>
</dbReference>
<organism evidence="5 6">
    <name type="scientific">Luteimonas terrae</name>
    <dbReference type="NCBI Taxonomy" id="1530191"/>
    <lineage>
        <taxon>Bacteria</taxon>
        <taxon>Pseudomonadati</taxon>
        <taxon>Pseudomonadota</taxon>
        <taxon>Gammaproteobacteria</taxon>
        <taxon>Lysobacterales</taxon>
        <taxon>Lysobacteraceae</taxon>
        <taxon>Luteimonas</taxon>
    </lineage>
</organism>
<dbReference type="Gene3D" id="3.30.1950.10">
    <property type="entry name" value="wza like domain"/>
    <property type="match status" value="1"/>
</dbReference>
<feature type="signal peptide" evidence="2">
    <location>
        <begin position="1"/>
        <end position="35"/>
    </location>
</feature>
<dbReference type="Proteomes" id="UP001256588">
    <property type="component" value="Unassembled WGS sequence"/>
</dbReference>
<dbReference type="InterPro" id="IPR003715">
    <property type="entry name" value="Poly_export_N"/>
</dbReference>
<proteinExistence type="predicted"/>
<name>A0ABU1XYG5_9GAMM</name>
<dbReference type="PANTHER" id="PTHR33619:SF3">
    <property type="entry name" value="POLYSACCHARIDE EXPORT PROTEIN GFCE-RELATED"/>
    <property type="match status" value="1"/>
</dbReference>
<dbReference type="Pfam" id="PF10531">
    <property type="entry name" value="SLBB"/>
    <property type="match status" value="2"/>
</dbReference>
<dbReference type="EMBL" id="JAVDWO010000009">
    <property type="protein sequence ID" value="MDR7193733.1"/>
    <property type="molecule type" value="Genomic_DNA"/>
</dbReference>
<dbReference type="PANTHER" id="PTHR33619">
    <property type="entry name" value="POLYSACCHARIDE EXPORT PROTEIN GFCE-RELATED"/>
    <property type="match status" value="1"/>
</dbReference>
<evidence type="ECO:0000313" key="6">
    <source>
        <dbReference type="Proteomes" id="UP001256588"/>
    </source>
</evidence>
<gene>
    <name evidence="5" type="ORF">J2W68_002470</name>
</gene>
<evidence type="ECO:0000259" key="3">
    <source>
        <dbReference type="Pfam" id="PF02563"/>
    </source>
</evidence>
<feature type="domain" description="Polysaccharide export protein N-terminal" evidence="3">
    <location>
        <begin position="55"/>
        <end position="130"/>
    </location>
</feature>
<keyword evidence="6" id="KW-1185">Reference proteome</keyword>
<reference evidence="5 6" key="1">
    <citation type="submission" date="2023-07" db="EMBL/GenBank/DDBJ databases">
        <title>Sorghum-associated microbial communities from plants grown in Nebraska, USA.</title>
        <authorList>
            <person name="Schachtman D."/>
        </authorList>
    </citation>
    <scope>NUCLEOTIDE SEQUENCE [LARGE SCALE GENOMIC DNA]</scope>
    <source>
        <strain evidence="5 6">4099</strain>
    </source>
</reference>
<evidence type="ECO:0000256" key="1">
    <source>
        <dbReference type="ARBA" id="ARBA00022729"/>
    </source>
</evidence>
<feature type="domain" description="Soluble ligand binding" evidence="4">
    <location>
        <begin position="223"/>
        <end position="276"/>
    </location>
</feature>
<dbReference type="Gene3D" id="3.10.560.10">
    <property type="entry name" value="Outer membrane lipoprotein wza domain like"/>
    <property type="match status" value="2"/>
</dbReference>
<accession>A0ABU1XYG5</accession>
<keyword evidence="1 2" id="KW-0732">Signal</keyword>
<dbReference type="InterPro" id="IPR019554">
    <property type="entry name" value="Soluble_ligand-bd"/>
</dbReference>
<protein>
    <submittedName>
        <fullName evidence="5">Polysaccharide export outer membrane protein</fullName>
    </submittedName>
</protein>
<dbReference type="NCBIfam" id="TIGR03028">
    <property type="entry name" value="EpsE"/>
    <property type="match status" value="1"/>
</dbReference>
<dbReference type="InterPro" id="IPR017478">
    <property type="entry name" value="Polysacc_export_EpsE"/>
</dbReference>
<feature type="chain" id="PRO_5045999840" evidence="2">
    <location>
        <begin position="36"/>
        <end position="297"/>
    </location>
</feature>
<dbReference type="InterPro" id="IPR049712">
    <property type="entry name" value="Poly_export"/>
</dbReference>
<evidence type="ECO:0000256" key="2">
    <source>
        <dbReference type="SAM" id="SignalP"/>
    </source>
</evidence>
<evidence type="ECO:0000313" key="5">
    <source>
        <dbReference type="EMBL" id="MDR7193733.1"/>
    </source>
</evidence>
<evidence type="ECO:0000259" key="4">
    <source>
        <dbReference type="Pfam" id="PF10531"/>
    </source>
</evidence>
<dbReference type="Pfam" id="PF02563">
    <property type="entry name" value="Poly_export"/>
    <property type="match status" value="1"/>
</dbReference>
<comment type="caution">
    <text evidence="5">The sequence shown here is derived from an EMBL/GenBank/DDBJ whole genome shotgun (WGS) entry which is preliminary data.</text>
</comment>